<organism evidence="2 3">
    <name type="scientific">Desulfosporosinus hippei DSM 8344</name>
    <dbReference type="NCBI Taxonomy" id="1121419"/>
    <lineage>
        <taxon>Bacteria</taxon>
        <taxon>Bacillati</taxon>
        <taxon>Bacillota</taxon>
        <taxon>Clostridia</taxon>
        <taxon>Eubacteriales</taxon>
        <taxon>Desulfitobacteriaceae</taxon>
        <taxon>Desulfosporosinus</taxon>
    </lineage>
</organism>
<keyword evidence="3" id="KW-1185">Reference proteome</keyword>
<protein>
    <submittedName>
        <fullName evidence="2">Uncharacterized protein</fullName>
    </submittedName>
</protein>
<evidence type="ECO:0000313" key="3">
    <source>
        <dbReference type="Proteomes" id="UP000198656"/>
    </source>
</evidence>
<sequence length="228" mass="24891">MKIIFKILSLFLTLCMMFVFTVPCFASNSKNNIDVRIIDGNTITTEVLADNDSLKTVKVTEDKEKTYVVTYDKKANELTTVETDMHTGKSKNTVAKLKLNSKANEINTAAASSSYSNFGMFFDGSYYVTNTTWLIENSDEESKYRTSDSTVLYNFKAAVDNMVRSENAAITAGGVAICGAVVGTLTAPTGIGAVIGAVTALGGSITCANKLWDAWSYQDDVDFYWDRA</sequence>
<feature type="chain" id="PRO_5011638091" evidence="1">
    <location>
        <begin position="27"/>
        <end position="228"/>
    </location>
</feature>
<dbReference type="NCBIfam" id="NF035925">
    <property type="entry name" value="Geo26A_fam"/>
    <property type="match status" value="1"/>
</dbReference>
<gene>
    <name evidence="2" type="ORF">SAMN05443529_13832</name>
</gene>
<proteinExistence type="predicted"/>
<reference evidence="3" key="1">
    <citation type="submission" date="2016-10" db="EMBL/GenBank/DDBJ databases">
        <authorList>
            <person name="Varghese N."/>
            <person name="Submissions S."/>
        </authorList>
    </citation>
    <scope>NUCLEOTIDE SEQUENCE [LARGE SCALE GENOMIC DNA]</scope>
    <source>
        <strain evidence="3">DSM 8344</strain>
    </source>
</reference>
<dbReference type="Proteomes" id="UP000198656">
    <property type="component" value="Unassembled WGS sequence"/>
</dbReference>
<feature type="signal peptide" evidence="1">
    <location>
        <begin position="1"/>
        <end position="26"/>
    </location>
</feature>
<keyword evidence="1" id="KW-0732">Signal</keyword>
<dbReference type="STRING" id="1121419.SAMN05443529_13832"/>
<evidence type="ECO:0000256" key="1">
    <source>
        <dbReference type="SAM" id="SignalP"/>
    </source>
</evidence>
<name>A0A1G8KHD0_9FIRM</name>
<dbReference type="EMBL" id="FNCP01000038">
    <property type="protein sequence ID" value="SDI42816.1"/>
    <property type="molecule type" value="Genomic_DNA"/>
</dbReference>
<evidence type="ECO:0000313" key="2">
    <source>
        <dbReference type="EMBL" id="SDI42816.1"/>
    </source>
</evidence>
<accession>A0A1G8KHD0</accession>
<dbReference type="RefSeq" id="WP_092335625.1">
    <property type="nucleotide sequence ID" value="NZ_FNCP01000038.1"/>
</dbReference>
<dbReference type="AlphaFoldDB" id="A0A1G8KHD0"/>